<dbReference type="InterPro" id="IPR040811">
    <property type="entry name" value="SLATT_4"/>
</dbReference>
<keyword evidence="1" id="KW-0472">Membrane</keyword>
<dbReference type="NCBIfam" id="NF033632">
    <property type="entry name" value="SLATT_4"/>
    <property type="match status" value="1"/>
</dbReference>
<feature type="domain" description="SMODS and SLOG-associating 2TM effector" evidence="2">
    <location>
        <begin position="10"/>
        <end position="171"/>
    </location>
</feature>
<keyword evidence="1" id="KW-1133">Transmembrane helix</keyword>
<evidence type="ECO:0000313" key="3">
    <source>
        <dbReference type="EMBL" id="NLR19105.1"/>
    </source>
</evidence>
<dbReference type="RefSeq" id="WP_168925689.1">
    <property type="nucleotide sequence ID" value="NZ_JAAXLJ010000017.1"/>
</dbReference>
<reference evidence="3 4" key="1">
    <citation type="submission" date="2020-04" db="EMBL/GenBank/DDBJ databases">
        <title>A novel species of genus Lactobacillus that was isolated from fermented food Zha-chili.</title>
        <authorList>
            <person name="Zhang Z."/>
        </authorList>
    </citation>
    <scope>NUCLEOTIDE SEQUENCE [LARGE SCALE GENOMIC DNA]</scope>
    <source>
        <strain evidence="4">HBUAS51383</strain>
    </source>
</reference>
<gene>
    <name evidence="3" type="ORF">HC026_09295</name>
</gene>
<feature type="transmembrane region" description="Helical" evidence="1">
    <location>
        <begin position="69"/>
        <end position="86"/>
    </location>
</feature>
<name>A0ABX1L0X3_9LACO</name>
<keyword evidence="1" id="KW-0812">Transmembrane</keyword>
<comment type="caution">
    <text evidence="3">The sequence shown here is derived from an EMBL/GenBank/DDBJ whole genome shotgun (WGS) entry which is preliminary data.</text>
</comment>
<dbReference type="EMBL" id="JAAXLJ010000017">
    <property type="protein sequence ID" value="NLR19105.1"/>
    <property type="molecule type" value="Genomic_DNA"/>
</dbReference>
<feature type="transmembrane region" description="Helical" evidence="1">
    <location>
        <begin position="44"/>
        <end position="63"/>
    </location>
</feature>
<evidence type="ECO:0000313" key="4">
    <source>
        <dbReference type="Proteomes" id="UP000763447"/>
    </source>
</evidence>
<protein>
    <submittedName>
        <fullName evidence="3">SLATT domain-containing protein</fullName>
    </submittedName>
</protein>
<keyword evidence="4" id="KW-1185">Reference proteome</keyword>
<evidence type="ECO:0000259" key="2">
    <source>
        <dbReference type="Pfam" id="PF18186"/>
    </source>
</evidence>
<accession>A0ABX1L0X3</accession>
<dbReference type="Proteomes" id="UP000763447">
    <property type="component" value="Unassembled WGS sequence"/>
</dbReference>
<evidence type="ECO:0000256" key="1">
    <source>
        <dbReference type="SAM" id="Phobius"/>
    </source>
</evidence>
<feature type="transmembrane region" description="Helical" evidence="1">
    <location>
        <begin position="240"/>
        <end position="260"/>
    </location>
</feature>
<feature type="transmembrane region" description="Helical" evidence="1">
    <location>
        <begin position="298"/>
        <end position="320"/>
    </location>
</feature>
<sequence length="361" mass="41026">MDDKMVRFNLESQIREAFGRVQYTYTTHLKQVDRLRKRQACVKWLKIILSAISTSGILGTILINSLILKLLSALISAGLTGATLYFKDFDVSEEITSHSKTANDLWQIREDYVSLLTDSPSLQVTDIRQKRDEFTERTKDIYDTSMKTDPKSYQLAQQSLKYGEEQHFTTLEIDKMLPEHLRRSQITVKNGTVKTSISYSYQRQILDTFVVGLFTLLAVILGALSGSVIIEMVTKIASPWYFWIIVTTGTVLLIVFLYLWNKAMLIIASKLSEHGLFGGTIQNNNPVLQYQRAETDCLTLLTVNLKVIAGCAIMLLFLSYSGVNNSFENWEQFTALSLSIILIDMSIVDLYHWKKTVGKGK</sequence>
<organism evidence="3 4">
    <name type="scientific">Secundilactobacillus angelensis</name>
    <dbReference type="NCBI Taxonomy" id="2722706"/>
    <lineage>
        <taxon>Bacteria</taxon>
        <taxon>Bacillati</taxon>
        <taxon>Bacillota</taxon>
        <taxon>Bacilli</taxon>
        <taxon>Lactobacillales</taxon>
        <taxon>Lactobacillaceae</taxon>
        <taxon>Secundilactobacillus</taxon>
    </lineage>
</organism>
<feature type="transmembrane region" description="Helical" evidence="1">
    <location>
        <begin position="332"/>
        <end position="351"/>
    </location>
</feature>
<feature type="transmembrane region" description="Helical" evidence="1">
    <location>
        <begin position="209"/>
        <end position="234"/>
    </location>
</feature>
<dbReference type="Pfam" id="PF18186">
    <property type="entry name" value="SLATT_4"/>
    <property type="match status" value="1"/>
</dbReference>
<proteinExistence type="predicted"/>